<accession>A0A8T2V7W1</accession>
<evidence type="ECO:0000256" key="6">
    <source>
        <dbReference type="SAM" id="MobiDB-lite"/>
    </source>
</evidence>
<keyword evidence="5" id="KW-0175">Coiled coil</keyword>
<dbReference type="InterPro" id="IPR011011">
    <property type="entry name" value="Znf_FYVE_PHD"/>
</dbReference>
<feature type="coiled-coil region" evidence="5">
    <location>
        <begin position="207"/>
        <end position="338"/>
    </location>
</feature>
<keyword evidence="9" id="KW-1185">Reference proteome</keyword>
<feature type="coiled-coil region" evidence="5">
    <location>
        <begin position="84"/>
        <end position="157"/>
    </location>
</feature>
<dbReference type="InterPro" id="IPR019787">
    <property type="entry name" value="Znf_PHD-finger"/>
</dbReference>
<evidence type="ECO:0000259" key="7">
    <source>
        <dbReference type="PROSITE" id="PS50016"/>
    </source>
</evidence>
<evidence type="ECO:0000313" key="9">
    <source>
        <dbReference type="Proteomes" id="UP000825935"/>
    </source>
</evidence>
<dbReference type="SMART" id="SM00249">
    <property type="entry name" value="PHD"/>
    <property type="match status" value="1"/>
</dbReference>
<protein>
    <recommendedName>
        <fullName evidence="7">PHD-type domain-containing protein</fullName>
    </recommendedName>
</protein>
<evidence type="ECO:0000313" key="8">
    <source>
        <dbReference type="EMBL" id="KAH7441974.1"/>
    </source>
</evidence>
<dbReference type="Pfam" id="PF00628">
    <property type="entry name" value="PHD"/>
    <property type="match status" value="1"/>
</dbReference>
<keyword evidence="2 4" id="KW-0863">Zinc-finger</keyword>
<feature type="region of interest" description="Disordered" evidence="6">
    <location>
        <begin position="594"/>
        <end position="662"/>
    </location>
</feature>
<dbReference type="InterPro" id="IPR013083">
    <property type="entry name" value="Znf_RING/FYVE/PHD"/>
</dbReference>
<feature type="compositionally biased region" description="Basic and acidic residues" evidence="6">
    <location>
        <begin position="612"/>
        <end position="622"/>
    </location>
</feature>
<dbReference type="EMBL" id="CM035408">
    <property type="protein sequence ID" value="KAH7441974.1"/>
    <property type="molecule type" value="Genomic_DNA"/>
</dbReference>
<evidence type="ECO:0000256" key="4">
    <source>
        <dbReference type="PROSITE-ProRule" id="PRU00146"/>
    </source>
</evidence>
<dbReference type="AlphaFoldDB" id="A0A8T2V7W1"/>
<gene>
    <name evidence="8" type="ORF">KP509_03G064600</name>
</gene>
<keyword evidence="3" id="KW-0862">Zinc</keyword>
<evidence type="ECO:0000256" key="5">
    <source>
        <dbReference type="SAM" id="Coils"/>
    </source>
</evidence>
<feature type="domain" description="PHD-type" evidence="7">
    <location>
        <begin position="749"/>
        <end position="827"/>
    </location>
</feature>
<dbReference type="Proteomes" id="UP000825935">
    <property type="component" value="Chromosome 3"/>
</dbReference>
<dbReference type="Gene3D" id="3.30.40.10">
    <property type="entry name" value="Zinc/RING finger domain, C3HC4 (zinc finger)"/>
    <property type="match status" value="1"/>
</dbReference>
<feature type="compositionally biased region" description="Basic and acidic residues" evidence="6">
    <location>
        <begin position="650"/>
        <end position="662"/>
    </location>
</feature>
<dbReference type="PROSITE" id="PS50016">
    <property type="entry name" value="ZF_PHD_2"/>
    <property type="match status" value="1"/>
</dbReference>
<sequence length="844" mass="96018">MATSSPNTPPWLGDEQALTADKLDYSSDISFIRFKYGLGNLLAAVKMLKEKEVSTRQDFQILMEKHKQLEAAHCEEVSALHAEIEAGNKARINLEAELHDLRQEISLKCKKIENMEDEMKALLDARCQLTEDLKVINHNLECKLEEQVHELLILKEKHSRQSALVDAIEKEALSVRQVVEDTNACIQQKEEEVLSFKKSLIKVLGYEGTLLKKLEELEQQLKAVSIELAKKNGLIIMLEGKLEAIANDPLIESEKSTLKQNLEAKENLISKLRREKEVLLDSLNNQDAIIKRFQTTIIQQNQSVSKYQREIIKLHEDVDILKDKVLKSEQELQRTVEENKRLACKNNDNKYSQQTKDSESVYSLNIQSIMMRLGRPVDFDRSSVCNEIEEKENISHECPKIEMGPVNRSSQQMDEGSVFLQHNQSQKVVGNADSNMEWALIEHPEVKEQLSSTDDRMGDPVRDDQDVIHAKVNASSNCLPVNMSKKHEDKYEPIVHELDGQDDCQRTCFNSAEKQPTEMIDTSVPMKLVEPNREKEKSPTSSVNFLQIKEQDELPGSLKFKPRESCKAHKAEAIIRLNTTGGRKHNGFNEINQKQHSAAEAKPLMPQNSTVHKVDEKQKPDEALESYVYPNGHEEHEKYPRSQSTIAKLQDQDKQDPANDKENVDLNRWGILQNHCNEEGLVVVPEVRCFQKQETSSSCSAGHKLYSSGVASLYERDVSNEKQSLDIVYSHAPQTNISKLLIDNGESELDTCYRCSEFANAELKSCEKTSSDLLSANDCFCKMPAFGYMINCKVCEAPFHAACVQIEETLQGKTTDKEFICTRCKDRPNSKRRRKQSKSETKSS</sequence>
<dbReference type="GO" id="GO:0008270">
    <property type="term" value="F:zinc ion binding"/>
    <property type="evidence" value="ECO:0007669"/>
    <property type="project" value="UniProtKB-KW"/>
</dbReference>
<proteinExistence type="predicted"/>
<name>A0A8T2V7W1_CERRI</name>
<keyword evidence="1" id="KW-0479">Metal-binding</keyword>
<evidence type="ECO:0000256" key="2">
    <source>
        <dbReference type="ARBA" id="ARBA00022771"/>
    </source>
</evidence>
<reference evidence="8" key="1">
    <citation type="submission" date="2021-08" db="EMBL/GenBank/DDBJ databases">
        <title>WGS assembly of Ceratopteris richardii.</title>
        <authorList>
            <person name="Marchant D.B."/>
            <person name="Chen G."/>
            <person name="Jenkins J."/>
            <person name="Shu S."/>
            <person name="Leebens-Mack J."/>
            <person name="Grimwood J."/>
            <person name="Schmutz J."/>
            <person name="Soltis P."/>
            <person name="Soltis D."/>
            <person name="Chen Z.-H."/>
        </authorList>
    </citation>
    <scope>NUCLEOTIDE SEQUENCE</scope>
    <source>
        <strain evidence="8">Whitten #5841</strain>
        <tissue evidence="8">Leaf</tissue>
    </source>
</reference>
<evidence type="ECO:0000256" key="3">
    <source>
        <dbReference type="ARBA" id="ARBA00022833"/>
    </source>
</evidence>
<evidence type="ECO:0000256" key="1">
    <source>
        <dbReference type="ARBA" id="ARBA00022723"/>
    </source>
</evidence>
<dbReference type="SUPFAM" id="SSF57903">
    <property type="entry name" value="FYVE/PHD zinc finger"/>
    <property type="match status" value="1"/>
</dbReference>
<comment type="caution">
    <text evidence="8">The sequence shown here is derived from an EMBL/GenBank/DDBJ whole genome shotgun (WGS) entry which is preliminary data.</text>
</comment>
<organism evidence="8 9">
    <name type="scientific">Ceratopteris richardii</name>
    <name type="common">Triangle waterfern</name>
    <dbReference type="NCBI Taxonomy" id="49495"/>
    <lineage>
        <taxon>Eukaryota</taxon>
        <taxon>Viridiplantae</taxon>
        <taxon>Streptophyta</taxon>
        <taxon>Embryophyta</taxon>
        <taxon>Tracheophyta</taxon>
        <taxon>Polypodiopsida</taxon>
        <taxon>Polypodiidae</taxon>
        <taxon>Polypodiales</taxon>
        <taxon>Pteridineae</taxon>
        <taxon>Pteridaceae</taxon>
        <taxon>Parkerioideae</taxon>
        <taxon>Ceratopteris</taxon>
    </lineage>
</organism>
<dbReference type="InterPro" id="IPR001965">
    <property type="entry name" value="Znf_PHD"/>
</dbReference>
<dbReference type="OrthoDB" id="1923550at2759"/>